<organism evidence="3 4">
    <name type="scientific">Pelagibius litoralis</name>
    <dbReference type="NCBI Taxonomy" id="374515"/>
    <lineage>
        <taxon>Bacteria</taxon>
        <taxon>Pseudomonadati</taxon>
        <taxon>Pseudomonadota</taxon>
        <taxon>Alphaproteobacteria</taxon>
        <taxon>Rhodospirillales</taxon>
        <taxon>Rhodovibrionaceae</taxon>
        <taxon>Pelagibius</taxon>
    </lineage>
</organism>
<dbReference type="InterPro" id="IPR050769">
    <property type="entry name" value="NAT_camello-type"/>
</dbReference>
<dbReference type="PANTHER" id="PTHR13947:SF37">
    <property type="entry name" value="LD18367P"/>
    <property type="match status" value="1"/>
</dbReference>
<name>A0A967C593_9PROT</name>
<dbReference type="Gene3D" id="3.40.630.30">
    <property type="match status" value="1"/>
</dbReference>
<keyword evidence="4" id="KW-1185">Reference proteome</keyword>
<dbReference type="AlphaFoldDB" id="A0A967C593"/>
<proteinExistence type="predicted"/>
<evidence type="ECO:0000313" key="4">
    <source>
        <dbReference type="Proteomes" id="UP000761264"/>
    </source>
</evidence>
<protein>
    <submittedName>
        <fullName evidence="3">GNAT family N-acetyltransferase</fullName>
    </submittedName>
</protein>
<dbReference type="RefSeq" id="WP_167223600.1">
    <property type="nucleotide sequence ID" value="NZ_JAAQPH010000005.1"/>
</dbReference>
<dbReference type="Pfam" id="PF00583">
    <property type="entry name" value="Acetyltransf_1"/>
    <property type="match status" value="1"/>
</dbReference>
<evidence type="ECO:0000256" key="1">
    <source>
        <dbReference type="ARBA" id="ARBA00022679"/>
    </source>
</evidence>
<evidence type="ECO:0000259" key="2">
    <source>
        <dbReference type="PROSITE" id="PS51186"/>
    </source>
</evidence>
<reference evidence="3" key="1">
    <citation type="submission" date="2020-03" db="EMBL/GenBank/DDBJ databases">
        <title>Genome of Pelagibius litoralis DSM 21314T.</title>
        <authorList>
            <person name="Wang G."/>
        </authorList>
    </citation>
    <scope>NUCLEOTIDE SEQUENCE</scope>
    <source>
        <strain evidence="3">DSM 21314</strain>
    </source>
</reference>
<dbReference type="InterPro" id="IPR016181">
    <property type="entry name" value="Acyl_CoA_acyltransferase"/>
</dbReference>
<dbReference type="Proteomes" id="UP000761264">
    <property type="component" value="Unassembled WGS sequence"/>
</dbReference>
<feature type="domain" description="N-acetyltransferase" evidence="2">
    <location>
        <begin position="7"/>
        <end position="176"/>
    </location>
</feature>
<dbReference type="EMBL" id="JAAQPH010000005">
    <property type="protein sequence ID" value="NIA68730.1"/>
    <property type="molecule type" value="Genomic_DNA"/>
</dbReference>
<keyword evidence="1" id="KW-0808">Transferase</keyword>
<dbReference type="GO" id="GO:0008080">
    <property type="term" value="F:N-acetyltransferase activity"/>
    <property type="evidence" value="ECO:0007669"/>
    <property type="project" value="InterPro"/>
</dbReference>
<dbReference type="SUPFAM" id="SSF55729">
    <property type="entry name" value="Acyl-CoA N-acyltransferases (Nat)"/>
    <property type="match status" value="1"/>
</dbReference>
<gene>
    <name evidence="3" type="ORF">HBA54_09020</name>
</gene>
<accession>A0A967C593</accession>
<evidence type="ECO:0000313" key="3">
    <source>
        <dbReference type="EMBL" id="NIA68730.1"/>
    </source>
</evidence>
<dbReference type="CDD" id="cd04301">
    <property type="entry name" value="NAT_SF"/>
    <property type="match status" value="1"/>
</dbReference>
<comment type="caution">
    <text evidence="3">The sequence shown here is derived from an EMBL/GenBank/DDBJ whole genome shotgun (WGS) entry which is preliminary data.</text>
</comment>
<dbReference type="PROSITE" id="PS51186">
    <property type="entry name" value="GNAT"/>
    <property type="match status" value="1"/>
</dbReference>
<dbReference type="InterPro" id="IPR000182">
    <property type="entry name" value="GNAT_dom"/>
</dbReference>
<sequence>MAIPESQILYNPSPDDALRLVEIDVDNYLAVLKLKLAEGQERFVADNAKSIVQGHYHEGAWFRAVCLDGEAVGFVMLHDLRNDDPVGADPGAADWQDGLFIWRLMIGQQHQGKGIGYRLMDVLIRIARASGYARLYLTFVDAEGGPEPFYRRCGFVRTGRVIDGECEAVLELTQKPA</sequence>
<dbReference type="PANTHER" id="PTHR13947">
    <property type="entry name" value="GNAT FAMILY N-ACETYLTRANSFERASE"/>
    <property type="match status" value="1"/>
</dbReference>